<dbReference type="PANTHER" id="PTHR43460:SF1">
    <property type="entry name" value="METHYLTRANSFERASE TYPE 11 DOMAIN-CONTAINING PROTEIN"/>
    <property type="match status" value="1"/>
</dbReference>
<dbReference type="EMBL" id="VIWT01000001">
    <property type="protein sequence ID" value="TWF99042.1"/>
    <property type="molecule type" value="Genomic_DNA"/>
</dbReference>
<reference evidence="2 3" key="1">
    <citation type="submission" date="2019-06" db="EMBL/GenBank/DDBJ databases">
        <title>Sequencing the genomes of 1000 actinobacteria strains.</title>
        <authorList>
            <person name="Klenk H.-P."/>
        </authorList>
    </citation>
    <scope>NUCLEOTIDE SEQUENCE [LARGE SCALE GENOMIC DNA]</scope>
    <source>
        <strain evidence="2 3">DSM 44826</strain>
    </source>
</reference>
<feature type="domain" description="Methyltransferase type 11" evidence="1">
    <location>
        <begin position="60"/>
        <end position="146"/>
    </location>
</feature>
<evidence type="ECO:0000313" key="3">
    <source>
        <dbReference type="Proteomes" id="UP000317940"/>
    </source>
</evidence>
<proteinExistence type="predicted"/>
<comment type="caution">
    <text evidence="2">The sequence shown here is derived from an EMBL/GenBank/DDBJ whole genome shotgun (WGS) entry which is preliminary data.</text>
</comment>
<evidence type="ECO:0000259" key="1">
    <source>
        <dbReference type="Pfam" id="PF08241"/>
    </source>
</evidence>
<dbReference type="AlphaFoldDB" id="A0A561UI48"/>
<dbReference type="OrthoDB" id="9795864at2"/>
<dbReference type="InterPro" id="IPR052939">
    <property type="entry name" value="23S_rRNA_MeTrnsfrase_RlmA"/>
</dbReference>
<organism evidence="2 3">
    <name type="scientific">Kitasatospora viridis</name>
    <dbReference type="NCBI Taxonomy" id="281105"/>
    <lineage>
        <taxon>Bacteria</taxon>
        <taxon>Bacillati</taxon>
        <taxon>Actinomycetota</taxon>
        <taxon>Actinomycetes</taxon>
        <taxon>Kitasatosporales</taxon>
        <taxon>Streptomycetaceae</taxon>
        <taxon>Kitasatospora</taxon>
    </lineage>
</organism>
<dbReference type="Gene3D" id="3.40.50.150">
    <property type="entry name" value="Vaccinia Virus protein VP39"/>
    <property type="match status" value="1"/>
</dbReference>
<dbReference type="RefSeq" id="WP_145905374.1">
    <property type="nucleotide sequence ID" value="NZ_BAAAMZ010000011.1"/>
</dbReference>
<protein>
    <submittedName>
        <fullName evidence="2">Methyltransferase family protein</fullName>
    </submittedName>
</protein>
<keyword evidence="2" id="KW-0808">Transferase</keyword>
<dbReference type="Pfam" id="PF08241">
    <property type="entry name" value="Methyltransf_11"/>
    <property type="match status" value="1"/>
</dbReference>
<dbReference type="PANTHER" id="PTHR43460">
    <property type="entry name" value="METHYLTRANSFERASE"/>
    <property type="match status" value="1"/>
</dbReference>
<dbReference type="SUPFAM" id="SSF53335">
    <property type="entry name" value="S-adenosyl-L-methionine-dependent methyltransferases"/>
    <property type="match status" value="1"/>
</dbReference>
<keyword evidence="3" id="KW-1185">Reference proteome</keyword>
<dbReference type="GO" id="GO:0032259">
    <property type="term" value="P:methylation"/>
    <property type="evidence" value="ECO:0007669"/>
    <property type="project" value="UniProtKB-KW"/>
</dbReference>
<evidence type="ECO:0000313" key="2">
    <source>
        <dbReference type="EMBL" id="TWF99042.1"/>
    </source>
</evidence>
<gene>
    <name evidence="2" type="ORF">FHX73_112878</name>
</gene>
<dbReference type="InterPro" id="IPR013216">
    <property type="entry name" value="Methyltransf_11"/>
</dbReference>
<dbReference type="InterPro" id="IPR029063">
    <property type="entry name" value="SAM-dependent_MTases_sf"/>
</dbReference>
<accession>A0A561UI48</accession>
<name>A0A561UI48_9ACTN</name>
<sequence length="258" mass="28764">MTDSTSSAARSFEDLISEAESVPVDGWDFSWLDGRATEQRPSWGYQRLLGERMAGARAALDLQTGGGEVLAGLPKLAPLTVATESWPPNVAKATALLHPLGAALVVDQDEPPLPFGDDAFDLVSSRHPVTTWWAEIARVLRPGGAYFSQQVGPSSVFELVEYFLGPLPEEVRQARDPERARAEAEAVGLEVVDLRFERLRTEFFDVGAVVYFLRKVIWMVPSFTVDQYRDRLRELDARIRRDGPFVATTTRFLIEARK</sequence>
<dbReference type="GO" id="GO:0008757">
    <property type="term" value="F:S-adenosylmethionine-dependent methyltransferase activity"/>
    <property type="evidence" value="ECO:0007669"/>
    <property type="project" value="InterPro"/>
</dbReference>
<dbReference type="Proteomes" id="UP000317940">
    <property type="component" value="Unassembled WGS sequence"/>
</dbReference>
<keyword evidence="2" id="KW-0489">Methyltransferase</keyword>